<dbReference type="Pfam" id="PF13487">
    <property type="entry name" value="HD_5"/>
    <property type="match status" value="1"/>
</dbReference>
<dbReference type="InterPro" id="IPR011006">
    <property type="entry name" value="CheY-like_superfamily"/>
</dbReference>
<feature type="modified residue" description="4-aspartylphosphate" evidence="1">
    <location>
        <position position="79"/>
    </location>
</feature>
<dbReference type="Pfam" id="PF00072">
    <property type="entry name" value="Response_reg"/>
    <property type="match status" value="1"/>
</dbReference>
<dbReference type="InterPro" id="IPR001789">
    <property type="entry name" value="Sig_transdc_resp-reg_receiver"/>
</dbReference>
<dbReference type="Gene3D" id="1.10.3210.10">
    <property type="entry name" value="Hypothetical protein af1432"/>
    <property type="match status" value="1"/>
</dbReference>
<dbReference type="CDD" id="cd00156">
    <property type="entry name" value="REC"/>
    <property type="match status" value="1"/>
</dbReference>
<dbReference type="PROSITE" id="PS50110">
    <property type="entry name" value="RESPONSE_REGULATORY"/>
    <property type="match status" value="1"/>
</dbReference>
<dbReference type="InterPro" id="IPR052020">
    <property type="entry name" value="Cyclic_di-GMP/3'3'-cGAMP_PDE"/>
</dbReference>
<dbReference type="AlphaFoldDB" id="A0A917Z3U8"/>
<sequence length="520" mass="58765">MMSDDLLFLDESEEEVVEERSTWKVLIVDDEPEVHAVTKLALSDFVFQDKGIEFISAYTGAEAKRIFLEHDDIAIVLLDVVMETDDAGLQVAEFIRGEANNHFTRIILRTGQPGQAPEKHVIINYDINDYKSKTELTAQKLFTVVIATLRSYRDIMVIEENRKGLEKIIAASADLFSIHSLENFIDGIVQQLSSLLGGTQDAAYITSAVAGPRPIDNEVSSEFYVFTGKGDFANLEGRPLDRVLSGAQLDSCRQALREQEIVYADEYLVAYCNSKNMRGSLLYLSGLPRRLTDTDKRLLEIFSQNVQIAFDNVLLTKDIEDTQREIVERLGQILEKEMGGGKHIQRMTLISEMLGREYGLCQDDLDVLKLAVPLHDVGKLKVPESILLKPGKLNEEEQEIVRTHAEFGYELLKDSRRPIIKAAALLARDHHEYWDGNGYPRGLKGEEIHIFCRITALADVFDALHAKRCYKDAWPLDKVLDLIQSQRGKQFDPCLVDIMLANREKLEAICFAYPDDLPGL</sequence>
<organism evidence="4 5">
    <name type="scientific">Bowmanella pacifica</name>
    <dbReference type="NCBI Taxonomy" id="502051"/>
    <lineage>
        <taxon>Bacteria</taxon>
        <taxon>Pseudomonadati</taxon>
        <taxon>Pseudomonadota</taxon>
        <taxon>Gammaproteobacteria</taxon>
        <taxon>Alteromonadales</taxon>
        <taxon>Alteromonadaceae</taxon>
        <taxon>Bowmanella</taxon>
    </lineage>
</organism>
<evidence type="ECO:0000313" key="4">
    <source>
        <dbReference type="EMBL" id="GGO74352.1"/>
    </source>
</evidence>
<dbReference type="Proteomes" id="UP000606935">
    <property type="component" value="Unassembled WGS sequence"/>
</dbReference>
<dbReference type="PANTHER" id="PTHR45228">
    <property type="entry name" value="CYCLIC DI-GMP PHOSPHODIESTERASE TM_0186-RELATED"/>
    <property type="match status" value="1"/>
</dbReference>
<evidence type="ECO:0000256" key="1">
    <source>
        <dbReference type="PROSITE-ProRule" id="PRU00169"/>
    </source>
</evidence>
<reference evidence="4" key="1">
    <citation type="journal article" date="2014" name="Int. J. Syst. Evol. Microbiol.">
        <title>Complete genome sequence of Corynebacterium casei LMG S-19264T (=DSM 44701T), isolated from a smear-ripened cheese.</title>
        <authorList>
            <consortium name="US DOE Joint Genome Institute (JGI-PGF)"/>
            <person name="Walter F."/>
            <person name="Albersmeier A."/>
            <person name="Kalinowski J."/>
            <person name="Ruckert C."/>
        </authorList>
    </citation>
    <scope>NUCLEOTIDE SEQUENCE</scope>
    <source>
        <strain evidence="4">CGMCC 1.7086</strain>
    </source>
</reference>
<dbReference type="SUPFAM" id="SSF109604">
    <property type="entry name" value="HD-domain/PDEase-like"/>
    <property type="match status" value="1"/>
</dbReference>
<dbReference type="CDD" id="cd00077">
    <property type="entry name" value="HDc"/>
    <property type="match status" value="1"/>
</dbReference>
<gene>
    <name evidence="4" type="ORF">GCM10010982_36980</name>
</gene>
<accession>A0A917Z3U8</accession>
<dbReference type="InterPro" id="IPR003607">
    <property type="entry name" value="HD/PDEase_dom"/>
</dbReference>
<dbReference type="Gene3D" id="3.40.50.2300">
    <property type="match status" value="1"/>
</dbReference>
<dbReference type="Pfam" id="PF11849">
    <property type="entry name" value="DUF3369"/>
    <property type="match status" value="1"/>
</dbReference>
<evidence type="ECO:0000313" key="5">
    <source>
        <dbReference type="Proteomes" id="UP000606935"/>
    </source>
</evidence>
<feature type="domain" description="Response regulatory" evidence="2">
    <location>
        <begin position="24"/>
        <end position="148"/>
    </location>
</feature>
<dbReference type="EMBL" id="BMLS01000008">
    <property type="protein sequence ID" value="GGO74352.1"/>
    <property type="molecule type" value="Genomic_DNA"/>
</dbReference>
<proteinExistence type="predicted"/>
<dbReference type="PANTHER" id="PTHR45228:SF9">
    <property type="entry name" value="3'3'-CGAMP-SPECIFIC PHOSPHODIESTERASE 2"/>
    <property type="match status" value="1"/>
</dbReference>
<keyword evidence="5" id="KW-1185">Reference proteome</keyword>
<dbReference type="PROSITE" id="PS51832">
    <property type="entry name" value="HD_GYP"/>
    <property type="match status" value="1"/>
</dbReference>
<protein>
    <submittedName>
        <fullName evidence="4">Uncharacterized protein</fullName>
    </submittedName>
</protein>
<name>A0A917Z3U8_9ALTE</name>
<dbReference type="InterPro" id="IPR037522">
    <property type="entry name" value="HD_GYP_dom"/>
</dbReference>
<evidence type="ECO:0000259" key="3">
    <source>
        <dbReference type="PROSITE" id="PS51832"/>
    </source>
</evidence>
<dbReference type="SMART" id="SM00448">
    <property type="entry name" value="REC"/>
    <property type="match status" value="1"/>
</dbReference>
<feature type="domain" description="HD-GYP" evidence="3">
    <location>
        <begin position="319"/>
        <end position="515"/>
    </location>
</feature>
<dbReference type="GO" id="GO:0000160">
    <property type="term" value="P:phosphorelay signal transduction system"/>
    <property type="evidence" value="ECO:0007669"/>
    <property type="project" value="InterPro"/>
</dbReference>
<dbReference type="InterPro" id="IPR021800">
    <property type="entry name" value="DUF3369"/>
</dbReference>
<dbReference type="GO" id="GO:0008081">
    <property type="term" value="F:phosphoric diester hydrolase activity"/>
    <property type="evidence" value="ECO:0007669"/>
    <property type="project" value="UniProtKB-ARBA"/>
</dbReference>
<dbReference type="SUPFAM" id="SSF52172">
    <property type="entry name" value="CheY-like"/>
    <property type="match status" value="1"/>
</dbReference>
<comment type="caution">
    <text evidence="4">The sequence shown here is derived from an EMBL/GenBank/DDBJ whole genome shotgun (WGS) entry which is preliminary data.</text>
</comment>
<evidence type="ECO:0000259" key="2">
    <source>
        <dbReference type="PROSITE" id="PS50110"/>
    </source>
</evidence>
<reference evidence="4" key="2">
    <citation type="submission" date="2020-09" db="EMBL/GenBank/DDBJ databases">
        <authorList>
            <person name="Sun Q."/>
            <person name="Zhou Y."/>
        </authorList>
    </citation>
    <scope>NUCLEOTIDE SEQUENCE</scope>
    <source>
        <strain evidence="4">CGMCC 1.7086</strain>
    </source>
</reference>
<keyword evidence="1" id="KW-0597">Phosphoprotein</keyword>